<evidence type="ECO:0000313" key="2">
    <source>
        <dbReference type="Proteomes" id="UP000295083"/>
    </source>
</evidence>
<accession>A0A4R8QBF3</accession>
<dbReference type="InterPro" id="IPR032675">
    <property type="entry name" value="LRR_dom_sf"/>
</dbReference>
<keyword evidence="2" id="KW-1185">Reference proteome</keyword>
<dbReference type="Gene3D" id="3.80.10.10">
    <property type="entry name" value="Ribonuclease Inhibitor"/>
    <property type="match status" value="1"/>
</dbReference>
<dbReference type="AlphaFoldDB" id="A0A4R8QBF3"/>
<evidence type="ECO:0000313" key="1">
    <source>
        <dbReference type="EMBL" id="TDZ36032.1"/>
    </source>
</evidence>
<dbReference type="Proteomes" id="UP000295083">
    <property type="component" value="Unassembled WGS sequence"/>
</dbReference>
<protein>
    <recommendedName>
        <fullName evidence="3">F-box domain-containing protein</fullName>
    </recommendedName>
</protein>
<name>A0A4R8QBF3_9PEZI</name>
<comment type="caution">
    <text evidence="1">The sequence shown here is derived from an EMBL/GenBank/DDBJ whole genome shotgun (WGS) entry which is preliminary data.</text>
</comment>
<gene>
    <name evidence="1" type="ORF">C8035_v009065</name>
</gene>
<reference evidence="1 2" key="1">
    <citation type="submission" date="2018-11" db="EMBL/GenBank/DDBJ databases">
        <title>Genome sequence and assembly of Colletotrichum spinosum.</title>
        <authorList>
            <person name="Gan P."/>
            <person name="Shirasu K."/>
        </authorList>
    </citation>
    <scope>NUCLEOTIDE SEQUENCE [LARGE SCALE GENOMIC DNA]</scope>
    <source>
        <strain evidence="1 2">CBS 515.97</strain>
    </source>
</reference>
<evidence type="ECO:0008006" key="3">
    <source>
        <dbReference type="Google" id="ProtNLM"/>
    </source>
</evidence>
<dbReference type="EMBL" id="QAPG01000035">
    <property type="protein sequence ID" value="TDZ36032.1"/>
    <property type="molecule type" value="Genomic_DNA"/>
</dbReference>
<sequence length="523" mass="57435">MACHRTPKPRNAHATGLVEFNMASLPLELIEQICSLLCPHCQNPGQFPADNDDVWVSKKALAHLCRASRRVCAVAQPFLFHYYTTGNVPPETHCGLRGRDTSLVHQDDKLPAFLRSINQRPDLAAHVRNLQLVESHEVGGLTPDLAAMFLEASRRIGASSHAPTLDHLHTKIWSSLGQSETVRQIQRRKVHHWLEELAILLSPNVEMLLAARDSFCQYEHVRASGTSLQSLKTVAVRGVTRNQHVHEAAALFAAAPNLESLRSTHCSLFDGLGPWTLGKPWTLSLAGVRSLAVGEIGFDDLALLVACCPGLRELAVSAVNVHRTAGVDYWDVSKLLQALDAVRPQLRKLRVTHTPSRRPGAHARWPPSEASWSFREFGQLEELALDQEAIDRRSPMETPGHEALVAESMAEILPPSIKTLHIQYVNQGFAGKLKRLATEASFWLPALECVCLGPEGGSDSGDAARLLYDEIDAHFKQAGVQVRWDSSASIGTSNTASCTASSKNSDLAGDLRRISTDMRQLVL</sequence>
<proteinExistence type="predicted"/>
<organism evidence="1 2">
    <name type="scientific">Colletotrichum spinosum</name>
    <dbReference type="NCBI Taxonomy" id="1347390"/>
    <lineage>
        <taxon>Eukaryota</taxon>
        <taxon>Fungi</taxon>
        <taxon>Dikarya</taxon>
        <taxon>Ascomycota</taxon>
        <taxon>Pezizomycotina</taxon>
        <taxon>Sordariomycetes</taxon>
        <taxon>Hypocreomycetidae</taxon>
        <taxon>Glomerellales</taxon>
        <taxon>Glomerellaceae</taxon>
        <taxon>Colletotrichum</taxon>
        <taxon>Colletotrichum orbiculare species complex</taxon>
    </lineage>
</organism>